<dbReference type="OrthoDB" id="9775594at2"/>
<dbReference type="SUPFAM" id="SSF53807">
    <property type="entry name" value="Helical backbone' metal receptor"/>
    <property type="match status" value="1"/>
</dbReference>
<dbReference type="Proteomes" id="UP000092377">
    <property type="component" value="Unassembled WGS sequence"/>
</dbReference>
<proteinExistence type="predicted"/>
<name>A0A1B8GZE6_9GAMM</name>
<keyword evidence="1" id="KW-0732">Signal</keyword>
<protein>
    <submittedName>
        <fullName evidence="3">Siderophore ABC transporter substrate-binding protein</fullName>
    </submittedName>
</protein>
<comment type="caution">
    <text evidence="3">The sequence shown here is derived from an EMBL/GenBank/DDBJ whole genome shotgun (WGS) entry which is preliminary data.</text>
</comment>
<sequence>MRILLLVVTLLLSVTVQAQTRIITDLQGRPVAVNTPVKRLFLADARDILAVDIAAGKNHLSSLSGWSDTLAHYAPDLEAAYLDVMPELARLPVLPKSKDGTFVVENLLALSPDAVLMHKSSYGLMKSSNLLPQLEAAGIPVIFIDFRSDMTENTPKSIQILGELFDTQDRADAFTEYYQLKLAALRKRLPEQAASVLIESNAGLFGNECCKLYGRTGFGELAALAGGNNLVSGSIPANGAESSVENILHLNPQFYVLTGADWKQYNRRSEAVSLGYGVPPEPARKEMNALMNRQGLASLEAVKSQRVMAVYHNFYNSPLNIFAAEALAAFFHPQAFSDLNPQAEMISFHQRFTAISGAGTFWVTAQ</sequence>
<organism evidence="3 4">
    <name type="scientific">Morganella psychrotolerans</name>
    <dbReference type="NCBI Taxonomy" id="368603"/>
    <lineage>
        <taxon>Bacteria</taxon>
        <taxon>Pseudomonadati</taxon>
        <taxon>Pseudomonadota</taxon>
        <taxon>Gammaproteobacteria</taxon>
        <taxon>Enterobacterales</taxon>
        <taxon>Morganellaceae</taxon>
        <taxon>Morganella</taxon>
    </lineage>
</organism>
<dbReference type="RefSeq" id="WP_067406730.1">
    <property type="nucleotide sequence ID" value="NZ_LZEY01000061.1"/>
</dbReference>
<dbReference type="PANTHER" id="PTHR30535:SF34">
    <property type="entry name" value="MOLYBDATE-BINDING PROTEIN MOLA"/>
    <property type="match status" value="1"/>
</dbReference>
<dbReference type="InterPro" id="IPR002491">
    <property type="entry name" value="ABC_transptr_periplasmic_BD"/>
</dbReference>
<gene>
    <name evidence="3" type="ORF">AYY18_12470</name>
</gene>
<dbReference type="PROSITE" id="PS50983">
    <property type="entry name" value="FE_B12_PBP"/>
    <property type="match status" value="1"/>
</dbReference>
<feature type="chain" id="PRO_5008609157" evidence="1">
    <location>
        <begin position="19"/>
        <end position="366"/>
    </location>
</feature>
<feature type="signal peptide" evidence="1">
    <location>
        <begin position="1"/>
        <end position="18"/>
    </location>
</feature>
<dbReference type="Gene3D" id="3.40.50.1980">
    <property type="entry name" value="Nitrogenase molybdenum iron protein domain"/>
    <property type="match status" value="2"/>
</dbReference>
<accession>A0A1B8GZE6</accession>
<dbReference type="PANTHER" id="PTHR30535">
    <property type="entry name" value="VITAMIN B12-BINDING PROTEIN"/>
    <property type="match status" value="1"/>
</dbReference>
<feature type="domain" description="Fe/B12 periplasmic-binding" evidence="2">
    <location>
        <begin position="29"/>
        <end position="339"/>
    </location>
</feature>
<reference evidence="4" key="1">
    <citation type="submission" date="2016-06" db="EMBL/GenBank/DDBJ databases">
        <authorList>
            <person name="Butler K."/>
        </authorList>
    </citation>
    <scope>NUCLEOTIDE SEQUENCE [LARGE SCALE GENOMIC DNA]</scope>
    <source>
        <strain evidence="4">GCSL-Mp20</strain>
    </source>
</reference>
<keyword evidence="4" id="KW-1185">Reference proteome</keyword>
<evidence type="ECO:0000313" key="3">
    <source>
        <dbReference type="EMBL" id="OBU02194.1"/>
    </source>
</evidence>
<evidence type="ECO:0000259" key="2">
    <source>
        <dbReference type="PROSITE" id="PS50983"/>
    </source>
</evidence>
<dbReference type="InterPro" id="IPR050902">
    <property type="entry name" value="ABC_Transporter_SBP"/>
</dbReference>
<dbReference type="Pfam" id="PF01497">
    <property type="entry name" value="Peripla_BP_2"/>
    <property type="match status" value="1"/>
</dbReference>
<evidence type="ECO:0000313" key="4">
    <source>
        <dbReference type="Proteomes" id="UP000092377"/>
    </source>
</evidence>
<dbReference type="AlphaFoldDB" id="A0A1B8GZE6"/>
<evidence type="ECO:0000256" key="1">
    <source>
        <dbReference type="SAM" id="SignalP"/>
    </source>
</evidence>
<dbReference type="EMBL" id="LZEY01000061">
    <property type="protein sequence ID" value="OBU02194.1"/>
    <property type="molecule type" value="Genomic_DNA"/>
</dbReference>